<dbReference type="KEGG" id="haz:A9404_02840"/>
<dbReference type="AlphaFoldDB" id="A0A191ZF19"/>
<dbReference type="InterPro" id="IPR052340">
    <property type="entry name" value="RNase_Y/CdgJ"/>
</dbReference>
<dbReference type="SUPFAM" id="SSF109604">
    <property type="entry name" value="HD-domain/PDEase-like"/>
    <property type="match status" value="1"/>
</dbReference>
<dbReference type="PANTHER" id="PTHR33525:SF3">
    <property type="entry name" value="RIBONUCLEASE Y"/>
    <property type="match status" value="1"/>
</dbReference>
<dbReference type="Pfam" id="PF08668">
    <property type="entry name" value="HDOD"/>
    <property type="match status" value="1"/>
</dbReference>
<feature type="domain" description="HDOD" evidence="1">
    <location>
        <begin position="21"/>
        <end position="208"/>
    </location>
</feature>
<protein>
    <recommendedName>
        <fullName evidence="1">HDOD domain-containing protein</fullName>
    </recommendedName>
</protein>
<evidence type="ECO:0000259" key="1">
    <source>
        <dbReference type="PROSITE" id="PS51833"/>
    </source>
</evidence>
<evidence type="ECO:0000313" key="3">
    <source>
        <dbReference type="Proteomes" id="UP000078596"/>
    </source>
</evidence>
<accession>A0A191ZF19</accession>
<keyword evidence="3" id="KW-1185">Reference proteome</keyword>
<evidence type="ECO:0000313" key="2">
    <source>
        <dbReference type="EMBL" id="ANJ66457.1"/>
    </source>
</evidence>
<dbReference type="Gene3D" id="1.10.3210.10">
    <property type="entry name" value="Hypothetical protein af1432"/>
    <property type="match status" value="1"/>
</dbReference>
<dbReference type="Proteomes" id="UP000078596">
    <property type="component" value="Chromosome"/>
</dbReference>
<dbReference type="RefSeq" id="WP_066098480.1">
    <property type="nucleotide sequence ID" value="NZ_CP016027.1"/>
</dbReference>
<name>A0A191ZF19_9GAMM</name>
<dbReference type="OrthoDB" id="598113at2"/>
<gene>
    <name evidence="2" type="ORF">A9404_02840</name>
</gene>
<organism evidence="2 3">
    <name type="scientific">Halothiobacillus diazotrophicus</name>
    <dbReference type="NCBI Taxonomy" id="1860122"/>
    <lineage>
        <taxon>Bacteria</taxon>
        <taxon>Pseudomonadati</taxon>
        <taxon>Pseudomonadota</taxon>
        <taxon>Gammaproteobacteria</taxon>
        <taxon>Chromatiales</taxon>
        <taxon>Halothiobacillaceae</taxon>
        <taxon>Halothiobacillus</taxon>
    </lineage>
</organism>
<proteinExistence type="predicted"/>
<dbReference type="EMBL" id="CP016027">
    <property type="protein sequence ID" value="ANJ66457.1"/>
    <property type="molecule type" value="Genomic_DNA"/>
</dbReference>
<dbReference type="PROSITE" id="PS51833">
    <property type="entry name" value="HDOD"/>
    <property type="match status" value="1"/>
</dbReference>
<reference evidence="2 3" key="1">
    <citation type="submission" date="2016-06" db="EMBL/GenBank/DDBJ databases">
        <title>Insight into the functional genes involving in sulfur oxidation in Pearl River water.</title>
        <authorList>
            <person name="Luo J."/>
            <person name="Tan X."/>
            <person name="Lin W."/>
        </authorList>
    </citation>
    <scope>NUCLEOTIDE SEQUENCE [LARGE SCALE GENOMIC DNA]</scope>
    <source>
        <strain evidence="2 3">LS2</strain>
    </source>
</reference>
<dbReference type="STRING" id="1860122.A9404_02840"/>
<sequence>MTNPALEQAIINRIMEKGIALPVLPDIAMRARRIAESPDSTVHELVDIVSQDPAIAARLIQVANSAMYRGAEKMDNLNQVVARLGMRTVSQLIISLSTQQLFTAHHPSIKKAMQDLWSFSAQIAALSQLIARRHSKLDADQALLAGLLHGVGGIPVIAVAEDIPKLQEAPAVLDELVRSLQPRLGAKIMQAWDFPPLFEMVIRECGNLAYTHEGGPDFADVVIVAIAQARGLSEAPDGRPIAAAEKLGVDLGVSMIDQELDDAIRALTEGL</sequence>
<dbReference type="InterPro" id="IPR013976">
    <property type="entry name" value="HDOD"/>
</dbReference>
<dbReference type="PANTHER" id="PTHR33525">
    <property type="match status" value="1"/>
</dbReference>